<dbReference type="PANTHER" id="PTHR45700:SF6">
    <property type="entry name" value="E3 UBIQUITIN-PROTEIN LIGASE UPL6"/>
    <property type="match status" value="1"/>
</dbReference>
<evidence type="ECO:0000256" key="1">
    <source>
        <dbReference type="ARBA" id="ARBA00000885"/>
    </source>
</evidence>
<gene>
    <name evidence="9" type="ORF">TRAES_3BF156300010CFD_c1</name>
</gene>
<evidence type="ECO:0000313" key="9">
    <source>
        <dbReference type="EMBL" id="CDM82562.1"/>
    </source>
</evidence>
<dbReference type="GO" id="GO:0061630">
    <property type="term" value="F:ubiquitin protein ligase activity"/>
    <property type="evidence" value="ECO:0007669"/>
    <property type="project" value="UniProtKB-EC"/>
</dbReference>
<dbReference type="InterPro" id="IPR035983">
    <property type="entry name" value="Hect_E3_ubiquitin_ligase"/>
</dbReference>
<dbReference type="Gene3D" id="3.90.1750.10">
    <property type="entry name" value="Hect, E3 ligase catalytic domains"/>
    <property type="match status" value="1"/>
</dbReference>
<dbReference type="ExpressionAtlas" id="A0A077RZD8">
    <property type="expression patterns" value="baseline and differential"/>
</dbReference>
<dbReference type="PANTHER" id="PTHR45700">
    <property type="entry name" value="UBIQUITIN-PROTEIN LIGASE E3C"/>
    <property type="match status" value="1"/>
</dbReference>
<reference evidence="9" key="1">
    <citation type="journal article" date="2014" name="Science">
        <title>Structural and functional partitioning of bread wheat chromosome 3B.</title>
        <authorList>
            <person name="Choulet F."/>
            <person name="Alberti A."/>
            <person name="Theil S."/>
            <person name="Glover N."/>
            <person name="Barbe V."/>
            <person name="Daron J."/>
            <person name="Pingault L."/>
            <person name="Sourdille P."/>
            <person name="Couloux A."/>
            <person name="Paux E."/>
            <person name="Leroy P."/>
            <person name="Mangenot S."/>
            <person name="Guilhot N."/>
            <person name="Le Gouis J."/>
            <person name="Balfourier F."/>
            <person name="Alaux M."/>
            <person name="Jamilloux V."/>
            <person name="Poulain J."/>
            <person name="Durand C."/>
            <person name="Bellec A."/>
            <person name="Gaspin C."/>
            <person name="Safar J."/>
            <person name="Dolezel J."/>
            <person name="Rogers J."/>
            <person name="Vandepoele K."/>
            <person name="Aury J.M."/>
            <person name="Mayer K."/>
            <person name="Berges H."/>
            <person name="Quesneville H."/>
            <person name="Wincker P."/>
            <person name="Feuillet C."/>
        </authorList>
    </citation>
    <scope>NUCLEOTIDE SEQUENCE</scope>
</reference>
<evidence type="ECO:0000256" key="7">
    <source>
        <dbReference type="PROSITE-ProRule" id="PRU00104"/>
    </source>
</evidence>
<comment type="similarity">
    <text evidence="6">Belongs to the UPL family.</text>
</comment>
<dbReference type="SUPFAM" id="SSF56204">
    <property type="entry name" value="Hect, E3 ligase catalytic domain"/>
    <property type="match status" value="1"/>
</dbReference>
<organism evidence="9">
    <name type="scientific">Triticum aestivum</name>
    <name type="common">Wheat</name>
    <dbReference type="NCBI Taxonomy" id="4565"/>
    <lineage>
        <taxon>Eukaryota</taxon>
        <taxon>Viridiplantae</taxon>
        <taxon>Streptophyta</taxon>
        <taxon>Embryophyta</taxon>
        <taxon>Tracheophyta</taxon>
        <taxon>Spermatophyta</taxon>
        <taxon>Magnoliopsida</taxon>
        <taxon>Liliopsida</taxon>
        <taxon>Poales</taxon>
        <taxon>Poaceae</taxon>
        <taxon>BOP clade</taxon>
        <taxon>Pooideae</taxon>
        <taxon>Triticodae</taxon>
        <taxon>Triticeae</taxon>
        <taxon>Triticinae</taxon>
        <taxon>Triticum</taxon>
    </lineage>
</organism>
<feature type="domain" description="HECT" evidence="8">
    <location>
        <begin position="1"/>
        <end position="287"/>
    </location>
</feature>
<evidence type="ECO:0000259" key="8">
    <source>
        <dbReference type="PROSITE" id="PS50237"/>
    </source>
</evidence>
<comment type="catalytic activity">
    <reaction evidence="1">
        <text>S-ubiquitinyl-[E2 ubiquitin-conjugating enzyme]-L-cysteine + [acceptor protein]-L-lysine = [E2 ubiquitin-conjugating enzyme]-L-cysteine + N(6)-ubiquitinyl-[acceptor protein]-L-lysine.</text>
        <dbReference type="EC" id="2.3.2.26"/>
    </reaction>
</comment>
<keyword evidence="4 7" id="KW-0833">Ubl conjugation pathway</keyword>
<evidence type="ECO:0000256" key="3">
    <source>
        <dbReference type="ARBA" id="ARBA00022679"/>
    </source>
</evidence>
<dbReference type="FunFam" id="3.30.2160.10:FF:000002">
    <property type="entry name" value="Putative Ubiquitin-protein ligase E3C"/>
    <property type="match status" value="1"/>
</dbReference>
<dbReference type="Gene3D" id="3.30.2160.10">
    <property type="entry name" value="Hect, E3 ligase catalytic domain"/>
    <property type="match status" value="1"/>
</dbReference>
<proteinExistence type="inferred from homology"/>
<sequence length="296" mass="34379">MENVTRDAFDVQYGLFKETVDHLLYPNPRSRLVHEQHLLYFRFLGILLGKAMYEGIKVALPFATFFLSKLKQKSTTLNDLFSLDPVSYEHLLQLKRYEGKLLDLELRFVTTNNENADQSEELLPGGRGMRVTDHNVTTYIHLIANHRLNYQIRSQSTHFLRGFQQLIPKEWIDMFNEHEVQFLISGSPKSLDIDDLRSNTNYAGGYHEGHQVIDMFWEVLASFSSYDQNKFLRFAIGCSRGPFRGFRHVVPKFSILRDCYLGMDEHIDRSPTSVTCLNQLKLPPYATLVNQITTVH</sequence>
<feature type="active site" description="Glycyl thioester intermediate" evidence="7">
    <location>
        <position position="276"/>
    </location>
</feature>
<dbReference type="AlphaFoldDB" id="A0A077RZD8"/>
<accession>A0A077RZD8</accession>
<dbReference type="Gene3D" id="3.30.2410.10">
    <property type="entry name" value="Hect, E3 ligase catalytic domain"/>
    <property type="match status" value="1"/>
</dbReference>
<dbReference type="EC" id="2.3.2.26" evidence="2"/>
<evidence type="ECO:0000256" key="5">
    <source>
        <dbReference type="ARBA" id="ARBA00057703"/>
    </source>
</evidence>
<dbReference type="HOGENOM" id="CLU_002173_9_3_1"/>
<dbReference type="SMART" id="SM00119">
    <property type="entry name" value="HECTc"/>
    <property type="match status" value="1"/>
</dbReference>
<evidence type="ECO:0000256" key="6">
    <source>
        <dbReference type="ARBA" id="ARBA00061247"/>
    </source>
</evidence>
<dbReference type="InterPro" id="IPR044611">
    <property type="entry name" value="E3A/B/C-like"/>
</dbReference>
<keyword evidence="3" id="KW-0808">Transferase</keyword>
<comment type="function">
    <text evidence="5">Probable E3 ubiquitin-protein ligase which mediates ubiquitination and subsequent proteasomal degradation of target proteins.</text>
</comment>
<dbReference type="Pfam" id="PF00632">
    <property type="entry name" value="HECT"/>
    <property type="match status" value="1"/>
</dbReference>
<dbReference type="InterPro" id="IPR000569">
    <property type="entry name" value="HECT_dom"/>
</dbReference>
<dbReference type="PROSITE" id="PS50237">
    <property type="entry name" value="HECT"/>
    <property type="match status" value="1"/>
</dbReference>
<dbReference type="GO" id="GO:0000209">
    <property type="term" value="P:protein polyubiquitination"/>
    <property type="evidence" value="ECO:0007669"/>
    <property type="project" value="InterPro"/>
</dbReference>
<evidence type="ECO:0000256" key="2">
    <source>
        <dbReference type="ARBA" id="ARBA00012485"/>
    </source>
</evidence>
<protein>
    <recommendedName>
        <fullName evidence="2">HECT-type E3 ubiquitin transferase</fullName>
        <ecNumber evidence="2">2.3.2.26</ecNumber>
    </recommendedName>
</protein>
<name>A0A077RZD8_WHEAT</name>
<dbReference type="EMBL" id="HG670306">
    <property type="protein sequence ID" value="CDM82562.1"/>
    <property type="molecule type" value="Genomic_DNA"/>
</dbReference>
<evidence type="ECO:0000256" key="4">
    <source>
        <dbReference type="ARBA" id="ARBA00022786"/>
    </source>
</evidence>